<comment type="caution">
    <text evidence="2">The sequence shown here is derived from an EMBL/GenBank/DDBJ whole genome shotgun (WGS) entry which is preliminary data.</text>
</comment>
<dbReference type="AlphaFoldDB" id="A0A841DMC1"/>
<sequence length="254" mass="28834">MAHFRSRETVESALRMSGQGVPDRVNAELHGVALRTIRTWRRRYLREGRTRQHAATPCPRCDGAPLDEAAYALLLGWYLGDGSIARARRGVFTLQIINDARYSDLNREIAETIKRVKPTASPCLRGGNGAVRVEARWKHWPCVFPQHGPGRKHLRKIELTGWQREIVAKYPEQLLRGLFHSDGCRFVNWASKPSGKRYFYVRYMFSNESGDIRKILTDALDLLGIGWRQPRANVVAVSRKEGVVVLDGFVGPKS</sequence>
<dbReference type="InterPro" id="IPR027434">
    <property type="entry name" value="Homing_endonucl"/>
</dbReference>
<dbReference type="GO" id="GO:0004519">
    <property type="term" value="F:endonuclease activity"/>
    <property type="evidence" value="ECO:0007669"/>
    <property type="project" value="InterPro"/>
</dbReference>
<evidence type="ECO:0000313" key="3">
    <source>
        <dbReference type="Proteomes" id="UP000558997"/>
    </source>
</evidence>
<dbReference type="PROSITE" id="PS50819">
    <property type="entry name" value="INTEIN_ENDONUCLEASE"/>
    <property type="match status" value="1"/>
</dbReference>
<feature type="domain" description="DOD-type homing endonuclease" evidence="1">
    <location>
        <begin position="74"/>
        <end position="225"/>
    </location>
</feature>
<dbReference type="RefSeq" id="WP_184833479.1">
    <property type="nucleotide sequence ID" value="NZ_BAAAVN010000001.1"/>
</dbReference>
<organism evidence="2 3">
    <name type="scientific">Kribbella solani</name>
    <dbReference type="NCBI Taxonomy" id="236067"/>
    <lineage>
        <taxon>Bacteria</taxon>
        <taxon>Bacillati</taxon>
        <taxon>Actinomycetota</taxon>
        <taxon>Actinomycetes</taxon>
        <taxon>Propionibacteriales</taxon>
        <taxon>Kribbellaceae</taxon>
        <taxon>Kribbella</taxon>
    </lineage>
</organism>
<evidence type="ECO:0000313" key="2">
    <source>
        <dbReference type="EMBL" id="MBB5978859.1"/>
    </source>
</evidence>
<reference evidence="2 3" key="1">
    <citation type="submission" date="2020-08" db="EMBL/GenBank/DDBJ databases">
        <title>Sequencing the genomes of 1000 actinobacteria strains.</title>
        <authorList>
            <person name="Klenk H.-P."/>
        </authorList>
    </citation>
    <scope>NUCLEOTIDE SEQUENCE [LARGE SCALE GENOMIC DNA]</scope>
    <source>
        <strain evidence="2 3">DSM 17294</strain>
    </source>
</reference>
<protein>
    <recommendedName>
        <fullName evidence="1">DOD-type homing endonuclease domain-containing protein</fullName>
    </recommendedName>
</protein>
<dbReference type="EMBL" id="JACHNF010000001">
    <property type="protein sequence ID" value="MBB5978859.1"/>
    <property type="molecule type" value="Genomic_DNA"/>
</dbReference>
<dbReference type="InterPro" id="IPR004042">
    <property type="entry name" value="Intein_endonuc_central"/>
</dbReference>
<evidence type="ECO:0000259" key="1">
    <source>
        <dbReference type="PROSITE" id="PS50819"/>
    </source>
</evidence>
<keyword evidence="3" id="KW-1185">Reference proteome</keyword>
<proteinExistence type="predicted"/>
<name>A0A841DMC1_9ACTN</name>
<dbReference type="Gene3D" id="3.10.28.10">
    <property type="entry name" value="Homing endonucleases"/>
    <property type="match status" value="1"/>
</dbReference>
<gene>
    <name evidence="2" type="ORF">HDA44_002200</name>
</gene>
<accession>A0A841DMC1</accession>
<dbReference type="Proteomes" id="UP000558997">
    <property type="component" value="Unassembled WGS sequence"/>
</dbReference>